<evidence type="ECO:0000256" key="8">
    <source>
        <dbReference type="HAMAP-Rule" id="MF_00137"/>
    </source>
</evidence>
<sequence>MTLLETALEGLPKRQGKVRDVYDLGDRLLMIATDRISAYDWVMPNGIPDKGRILTGVSMFWFDQLGVSNHILSTDVRDAQLNLSAATTEALTGRSMIVKKAAVIPFECVVRGYLSGSGWREYRQSGTVCNERLPDGLVESSKLDRPYFTPATKAESGHDENVSYSVLVDALGASLAETLRDRSIALYEKAGERALSQGLILADTKFEWGHDRETGELLLIDEVLTPDSSRYWSTETYRPGGPQPSFDKQFVRDWLDASGWDKSSPPPTLPDDVVAKTREKYVDAYETLTGHAFPWK</sequence>
<proteinExistence type="inferred from homology"/>
<dbReference type="PANTHER" id="PTHR43700">
    <property type="entry name" value="PHOSPHORIBOSYLAMINOIMIDAZOLE-SUCCINOCARBOXAMIDE SYNTHASE"/>
    <property type="match status" value="1"/>
</dbReference>
<dbReference type="Gene3D" id="3.30.470.20">
    <property type="entry name" value="ATP-grasp fold, B domain"/>
    <property type="match status" value="1"/>
</dbReference>
<keyword evidence="5 8" id="KW-0658">Purine biosynthesis</keyword>
<keyword evidence="6 8" id="KW-0067">ATP-binding</keyword>
<evidence type="ECO:0000256" key="2">
    <source>
        <dbReference type="ARBA" id="ARBA00010190"/>
    </source>
</evidence>
<dbReference type="FunFam" id="3.30.470.20:FF:000015">
    <property type="entry name" value="Phosphoribosylaminoimidazole-succinocarboxamide synthase"/>
    <property type="match status" value="1"/>
</dbReference>
<organism evidence="10">
    <name type="scientific">Singulisphaera sp. Ch08</name>
    <dbReference type="NCBI Taxonomy" id="3120278"/>
    <lineage>
        <taxon>Bacteria</taxon>
        <taxon>Pseudomonadati</taxon>
        <taxon>Planctomycetota</taxon>
        <taxon>Planctomycetia</taxon>
        <taxon>Isosphaerales</taxon>
        <taxon>Isosphaeraceae</taxon>
        <taxon>Singulisphaera</taxon>
    </lineage>
</organism>
<dbReference type="CDD" id="cd01414">
    <property type="entry name" value="SAICAR_synt_Sc"/>
    <property type="match status" value="1"/>
</dbReference>
<dbReference type="InterPro" id="IPR018236">
    <property type="entry name" value="SAICAR_synthetase_CS"/>
</dbReference>
<comment type="pathway">
    <text evidence="1 8">Purine metabolism; IMP biosynthesis via de novo pathway; 5-amino-1-(5-phospho-D-ribosyl)imidazole-4-carboxamide from 5-amino-1-(5-phospho-D-ribosyl)imidazole-4-carboxylate: step 1/2.</text>
</comment>
<dbReference type="PANTHER" id="PTHR43700:SF1">
    <property type="entry name" value="PHOSPHORIBOSYLAMINOIMIDAZOLE-SUCCINOCARBOXAMIDE SYNTHASE"/>
    <property type="match status" value="1"/>
</dbReference>
<evidence type="ECO:0000256" key="3">
    <source>
        <dbReference type="ARBA" id="ARBA00022598"/>
    </source>
</evidence>
<evidence type="ECO:0000256" key="4">
    <source>
        <dbReference type="ARBA" id="ARBA00022741"/>
    </source>
</evidence>
<dbReference type="RefSeq" id="WP_406700621.1">
    <property type="nucleotide sequence ID" value="NZ_CP155447.1"/>
</dbReference>
<dbReference type="HAMAP" id="MF_00137">
    <property type="entry name" value="SAICAR_synth"/>
    <property type="match status" value="1"/>
</dbReference>
<dbReference type="GO" id="GO:0005524">
    <property type="term" value="F:ATP binding"/>
    <property type="evidence" value="ECO:0007669"/>
    <property type="project" value="UniProtKB-KW"/>
</dbReference>
<dbReference type="InterPro" id="IPR001636">
    <property type="entry name" value="SAICAR_synth"/>
</dbReference>
<protein>
    <recommendedName>
        <fullName evidence="8">Phosphoribosylaminoimidazole-succinocarboxamide synthase</fullName>
        <ecNumber evidence="8">6.3.2.6</ecNumber>
    </recommendedName>
    <alternativeName>
        <fullName evidence="8">SAICAR synthetase</fullName>
    </alternativeName>
</protein>
<dbReference type="EC" id="6.3.2.6" evidence="8"/>
<accession>A0AAU7CRM1</accession>
<comment type="similarity">
    <text evidence="2 8">Belongs to the SAICAR synthetase family.</text>
</comment>
<dbReference type="NCBIfam" id="NF010568">
    <property type="entry name" value="PRK13961.1"/>
    <property type="match status" value="1"/>
</dbReference>
<gene>
    <name evidence="8" type="primary">purC</name>
    <name evidence="10" type="ORF">V5E97_17635</name>
</gene>
<comment type="catalytic activity">
    <reaction evidence="7 8">
        <text>5-amino-1-(5-phospho-D-ribosyl)imidazole-4-carboxylate + L-aspartate + ATP = (2S)-2-[5-amino-1-(5-phospho-beta-D-ribosyl)imidazole-4-carboxamido]succinate + ADP + phosphate + 2 H(+)</text>
        <dbReference type="Rhea" id="RHEA:22628"/>
        <dbReference type="ChEBI" id="CHEBI:15378"/>
        <dbReference type="ChEBI" id="CHEBI:29991"/>
        <dbReference type="ChEBI" id="CHEBI:30616"/>
        <dbReference type="ChEBI" id="CHEBI:43474"/>
        <dbReference type="ChEBI" id="CHEBI:58443"/>
        <dbReference type="ChEBI" id="CHEBI:77657"/>
        <dbReference type="ChEBI" id="CHEBI:456216"/>
        <dbReference type="EC" id="6.3.2.6"/>
    </reaction>
</comment>
<evidence type="ECO:0000256" key="7">
    <source>
        <dbReference type="ARBA" id="ARBA00048475"/>
    </source>
</evidence>
<dbReference type="NCBIfam" id="TIGR00081">
    <property type="entry name" value="purC"/>
    <property type="match status" value="1"/>
</dbReference>
<evidence type="ECO:0000259" key="9">
    <source>
        <dbReference type="Pfam" id="PF01259"/>
    </source>
</evidence>
<dbReference type="AlphaFoldDB" id="A0AAU7CRM1"/>
<evidence type="ECO:0000256" key="6">
    <source>
        <dbReference type="ARBA" id="ARBA00022840"/>
    </source>
</evidence>
<name>A0AAU7CRM1_9BACT</name>
<evidence type="ECO:0000256" key="5">
    <source>
        <dbReference type="ARBA" id="ARBA00022755"/>
    </source>
</evidence>
<dbReference type="Pfam" id="PF01259">
    <property type="entry name" value="SAICAR_synt"/>
    <property type="match status" value="1"/>
</dbReference>
<dbReference type="EMBL" id="CP155447">
    <property type="protein sequence ID" value="XBH07781.1"/>
    <property type="molecule type" value="Genomic_DNA"/>
</dbReference>
<dbReference type="InterPro" id="IPR028923">
    <property type="entry name" value="SAICAR_synt/ADE2_N"/>
</dbReference>
<keyword evidence="4 8" id="KW-0547">Nucleotide-binding</keyword>
<dbReference type="Gene3D" id="3.30.200.20">
    <property type="entry name" value="Phosphorylase Kinase, domain 1"/>
    <property type="match status" value="1"/>
</dbReference>
<dbReference type="GO" id="GO:0006189">
    <property type="term" value="P:'de novo' IMP biosynthetic process"/>
    <property type="evidence" value="ECO:0007669"/>
    <property type="project" value="UniProtKB-UniRule"/>
</dbReference>
<evidence type="ECO:0000313" key="10">
    <source>
        <dbReference type="EMBL" id="XBH07781.1"/>
    </source>
</evidence>
<dbReference type="GO" id="GO:0004639">
    <property type="term" value="F:phosphoribosylaminoimidazolesuccinocarboxamide synthase activity"/>
    <property type="evidence" value="ECO:0007669"/>
    <property type="project" value="UniProtKB-UniRule"/>
</dbReference>
<keyword evidence="3 8" id="KW-0436">Ligase</keyword>
<evidence type="ECO:0000256" key="1">
    <source>
        <dbReference type="ARBA" id="ARBA00004672"/>
    </source>
</evidence>
<dbReference type="SUPFAM" id="SSF56104">
    <property type="entry name" value="SAICAR synthase-like"/>
    <property type="match status" value="1"/>
</dbReference>
<feature type="domain" description="SAICAR synthetase/ADE2 N-terminal" evidence="9">
    <location>
        <begin position="15"/>
        <end position="264"/>
    </location>
</feature>
<dbReference type="GO" id="GO:0005737">
    <property type="term" value="C:cytoplasm"/>
    <property type="evidence" value="ECO:0007669"/>
    <property type="project" value="TreeGrafter"/>
</dbReference>
<dbReference type="PROSITE" id="PS01057">
    <property type="entry name" value="SAICAR_SYNTHETASE_1"/>
    <property type="match status" value="1"/>
</dbReference>
<reference evidence="10" key="1">
    <citation type="submission" date="2024-05" db="EMBL/GenBank/DDBJ databases">
        <title>Planctomycetes of the genus Singulisphaera possess chitinolytic capabilities.</title>
        <authorList>
            <person name="Ivanova A."/>
        </authorList>
    </citation>
    <scope>NUCLEOTIDE SEQUENCE</scope>
    <source>
        <strain evidence="10">Ch08T</strain>
    </source>
</reference>